<keyword evidence="3" id="KW-1185">Reference proteome</keyword>
<dbReference type="InterPro" id="IPR047780">
    <property type="entry name" value="TssQ-like"/>
</dbReference>
<evidence type="ECO:0000313" key="2">
    <source>
        <dbReference type="EMBL" id="MEO1766011.1"/>
    </source>
</evidence>
<dbReference type="Proteomes" id="UP001482231">
    <property type="component" value="Unassembled WGS sequence"/>
</dbReference>
<accession>A0ABV0EBK0</accession>
<dbReference type="Gene3D" id="1.25.40.10">
    <property type="entry name" value="Tetratricopeptide repeat domain"/>
    <property type="match status" value="1"/>
</dbReference>
<dbReference type="NCBIfam" id="NF038027">
    <property type="entry name" value="TssQ_fam"/>
    <property type="match status" value="1"/>
</dbReference>
<dbReference type="SUPFAM" id="SSF48452">
    <property type="entry name" value="TPR-like"/>
    <property type="match status" value="1"/>
</dbReference>
<sequence>MMEIRWIPLLLAACLAAGCASQTARELGVDKLAPRKAEKLLSTGISQYEDGNYKAAQKNLNDALDAGLTFQSDKVAARKYLAFIYCSSGQERACRDEFRRIFELDPQFTLDATEEGHPIWGPIYRAVKAEMAARSRAR</sequence>
<keyword evidence="1" id="KW-0732">Signal</keyword>
<feature type="chain" id="PRO_5047103755" evidence="1">
    <location>
        <begin position="25"/>
        <end position="138"/>
    </location>
</feature>
<dbReference type="RefSeq" id="WP_347306663.1">
    <property type="nucleotide sequence ID" value="NZ_JBAJEX010000001.1"/>
</dbReference>
<gene>
    <name evidence="2" type="ORF">V6E02_02130</name>
</gene>
<feature type="signal peptide" evidence="1">
    <location>
        <begin position="1"/>
        <end position="24"/>
    </location>
</feature>
<proteinExistence type="predicted"/>
<evidence type="ECO:0000256" key="1">
    <source>
        <dbReference type="SAM" id="SignalP"/>
    </source>
</evidence>
<keyword evidence="2" id="KW-0449">Lipoprotein</keyword>
<dbReference type="InterPro" id="IPR011990">
    <property type="entry name" value="TPR-like_helical_dom_sf"/>
</dbReference>
<comment type="caution">
    <text evidence="2">The sequence shown here is derived from an EMBL/GenBank/DDBJ whole genome shotgun (WGS) entry which is preliminary data.</text>
</comment>
<dbReference type="EMBL" id="JBAJEX010000001">
    <property type="protein sequence ID" value="MEO1766011.1"/>
    <property type="molecule type" value="Genomic_DNA"/>
</dbReference>
<name>A0ABV0EBK0_9BURK</name>
<dbReference type="PROSITE" id="PS51257">
    <property type="entry name" value="PROKAR_LIPOPROTEIN"/>
    <property type="match status" value="1"/>
</dbReference>
<organism evidence="2 3">
    <name type="scientific">Thiobacter aerophilum</name>
    <dbReference type="NCBI Taxonomy" id="3121275"/>
    <lineage>
        <taxon>Bacteria</taxon>
        <taxon>Pseudomonadati</taxon>
        <taxon>Pseudomonadota</taxon>
        <taxon>Betaproteobacteria</taxon>
        <taxon>Burkholderiales</taxon>
        <taxon>Thiobacteraceae</taxon>
        <taxon>Thiobacter</taxon>
    </lineage>
</organism>
<reference evidence="2 3" key="1">
    <citation type="submission" date="2024-02" db="EMBL/GenBank/DDBJ databases">
        <title>New thermophilic sulfur-oxidizing bacteria from a hot springs of the Uzon caldera (Kamchatka, Russia).</title>
        <authorList>
            <person name="Dukat A.M."/>
            <person name="Elcheninov A.G."/>
            <person name="Frolov E.N."/>
        </authorList>
    </citation>
    <scope>NUCLEOTIDE SEQUENCE [LARGE SCALE GENOMIC DNA]</scope>
    <source>
        <strain evidence="2 3">AK1</strain>
    </source>
</reference>
<protein>
    <submittedName>
        <fullName evidence="2">TssQ family T6SS-associated lipoprotein</fullName>
    </submittedName>
</protein>
<evidence type="ECO:0000313" key="3">
    <source>
        <dbReference type="Proteomes" id="UP001482231"/>
    </source>
</evidence>